<evidence type="ECO:0000313" key="2">
    <source>
        <dbReference type="Proteomes" id="UP001152320"/>
    </source>
</evidence>
<name>A0A9Q1CPU5_HOLLE</name>
<gene>
    <name evidence="1" type="ORF">HOLleu_00980</name>
</gene>
<dbReference type="Proteomes" id="UP001152320">
    <property type="component" value="Chromosome 1"/>
</dbReference>
<comment type="caution">
    <text evidence="1">The sequence shown here is derived from an EMBL/GenBank/DDBJ whole genome shotgun (WGS) entry which is preliminary data.</text>
</comment>
<keyword evidence="2" id="KW-1185">Reference proteome</keyword>
<organism evidence="1 2">
    <name type="scientific">Holothuria leucospilota</name>
    <name type="common">Black long sea cucumber</name>
    <name type="synonym">Mertensiothuria leucospilota</name>
    <dbReference type="NCBI Taxonomy" id="206669"/>
    <lineage>
        <taxon>Eukaryota</taxon>
        <taxon>Metazoa</taxon>
        <taxon>Echinodermata</taxon>
        <taxon>Eleutherozoa</taxon>
        <taxon>Echinozoa</taxon>
        <taxon>Holothuroidea</taxon>
        <taxon>Aspidochirotacea</taxon>
        <taxon>Aspidochirotida</taxon>
        <taxon>Holothuriidae</taxon>
        <taxon>Holothuria</taxon>
    </lineage>
</organism>
<evidence type="ECO:0000313" key="1">
    <source>
        <dbReference type="EMBL" id="KAJ8048605.1"/>
    </source>
</evidence>
<dbReference type="AlphaFoldDB" id="A0A9Q1CPU5"/>
<proteinExistence type="predicted"/>
<protein>
    <submittedName>
        <fullName evidence="1">Uncharacterized protein</fullName>
    </submittedName>
</protein>
<dbReference type="PANTHER" id="PTHR33332">
    <property type="entry name" value="REVERSE TRANSCRIPTASE DOMAIN-CONTAINING PROTEIN"/>
    <property type="match status" value="1"/>
</dbReference>
<accession>A0A9Q1CPU5</accession>
<reference evidence="1" key="1">
    <citation type="submission" date="2021-10" db="EMBL/GenBank/DDBJ databases">
        <title>Tropical sea cucumber genome reveals ecological adaptation and Cuvierian tubules defense mechanism.</title>
        <authorList>
            <person name="Chen T."/>
        </authorList>
    </citation>
    <scope>NUCLEOTIDE SEQUENCE</scope>
    <source>
        <strain evidence="1">Nanhai2018</strain>
        <tissue evidence="1">Muscle</tissue>
    </source>
</reference>
<dbReference type="EMBL" id="JAIZAY010000001">
    <property type="protein sequence ID" value="KAJ8048605.1"/>
    <property type="molecule type" value="Genomic_DNA"/>
</dbReference>
<dbReference type="OrthoDB" id="6155763at2759"/>
<sequence>MNVNRLRLNSAKTEYIIFASKGQRKKCSFNGIKINDAHIEEKICIKYLGVLLDNELSFRQHINEKCKTAMYTLFRIRQLRCHLDRKSVEQLVHSLVISQLDYCCTILYGLPKTVTCNLQRVQNFAAKIILHKKKFDSASSCLRELHWLPIESRILFRLLCMSFKCVHGLAPKYLLDMFTKLDCNYSLRSGGQYKIPRTNRKTLGDRSFSVAGPREWNNLPLDIRSCRTFPTFQSKLKTHLFRLAFK</sequence>